<evidence type="ECO:0000313" key="2">
    <source>
        <dbReference type="EMBL" id="SDR90183.1"/>
    </source>
</evidence>
<protein>
    <submittedName>
        <fullName evidence="2">GMP synthase (Glutamine-hydrolysing)</fullName>
    </submittedName>
</protein>
<dbReference type="OrthoDB" id="5196541at2"/>
<dbReference type="CDD" id="cd01741">
    <property type="entry name" value="GATase1_1"/>
    <property type="match status" value="1"/>
</dbReference>
<dbReference type="PANTHER" id="PTHR42695:SF5">
    <property type="entry name" value="GLUTAMINE AMIDOTRANSFERASE YLR126C-RELATED"/>
    <property type="match status" value="1"/>
</dbReference>
<dbReference type="RefSeq" id="WP_083362620.1">
    <property type="nucleotide sequence ID" value="NZ_LT629742.1"/>
</dbReference>
<dbReference type="AlphaFoldDB" id="A0A1H1MTI2"/>
<reference evidence="3" key="1">
    <citation type="submission" date="2016-10" db="EMBL/GenBank/DDBJ databases">
        <authorList>
            <person name="Varghese N."/>
            <person name="Submissions S."/>
        </authorList>
    </citation>
    <scope>NUCLEOTIDE SEQUENCE [LARGE SCALE GENOMIC DNA]</scope>
    <source>
        <strain evidence="3">DSM 21772</strain>
    </source>
</reference>
<name>A0A1H1MTI2_9MICO</name>
<keyword evidence="3" id="KW-1185">Reference proteome</keyword>
<dbReference type="NCBIfam" id="NF005458">
    <property type="entry name" value="PRK07053.1"/>
    <property type="match status" value="1"/>
</dbReference>
<dbReference type="EMBL" id="LT629742">
    <property type="protein sequence ID" value="SDR90183.1"/>
    <property type="molecule type" value="Genomic_DNA"/>
</dbReference>
<feature type="domain" description="Glutamine amidotransferase" evidence="1">
    <location>
        <begin position="38"/>
        <end position="209"/>
    </location>
</feature>
<dbReference type="InterPro" id="IPR017926">
    <property type="entry name" value="GATASE"/>
</dbReference>
<dbReference type="GO" id="GO:0005829">
    <property type="term" value="C:cytosol"/>
    <property type="evidence" value="ECO:0007669"/>
    <property type="project" value="TreeGrafter"/>
</dbReference>
<dbReference type="Gene3D" id="3.40.50.880">
    <property type="match status" value="1"/>
</dbReference>
<evidence type="ECO:0000313" key="3">
    <source>
        <dbReference type="Proteomes" id="UP000181956"/>
    </source>
</evidence>
<dbReference type="InterPro" id="IPR029062">
    <property type="entry name" value="Class_I_gatase-like"/>
</dbReference>
<dbReference type="Proteomes" id="UP000181956">
    <property type="component" value="Chromosome I"/>
</dbReference>
<dbReference type="PANTHER" id="PTHR42695">
    <property type="entry name" value="GLUTAMINE AMIDOTRANSFERASE YLR126C-RELATED"/>
    <property type="match status" value="1"/>
</dbReference>
<accession>A0A1H1MTI2</accession>
<organism evidence="2 3">
    <name type="scientific">Microterricola viridarii</name>
    <dbReference type="NCBI Taxonomy" id="412690"/>
    <lineage>
        <taxon>Bacteria</taxon>
        <taxon>Bacillati</taxon>
        <taxon>Actinomycetota</taxon>
        <taxon>Actinomycetes</taxon>
        <taxon>Micrococcales</taxon>
        <taxon>Microbacteriaceae</taxon>
        <taxon>Microterricola</taxon>
    </lineage>
</organism>
<dbReference type="SUPFAM" id="SSF52317">
    <property type="entry name" value="Class I glutamine amidotransferase-like"/>
    <property type="match status" value="1"/>
</dbReference>
<dbReference type="PROSITE" id="PS51273">
    <property type="entry name" value="GATASE_TYPE_1"/>
    <property type="match status" value="1"/>
</dbReference>
<gene>
    <name evidence="2" type="ORF">SAMN04489834_0482</name>
</gene>
<proteinExistence type="predicted"/>
<dbReference type="Pfam" id="PF00117">
    <property type="entry name" value="GATase"/>
    <property type="match status" value="1"/>
</dbReference>
<dbReference type="STRING" id="412690.SAMN04489834_0482"/>
<sequence>MASLDSAAPSTPDDAGVGDRLRMALVLRHDETIHLGNLEPVLREHGYALTVLDTPGADFSAVDPAAADLVVVLGGDMGVYESAEHPYLVDEIALIRARLEAERPVFGVCLGAQLMAESLGSTVYKGPSNEIGYRSVEPTVEGASSPVRHIAGVPVMQWHSDTFELPEGVTRLAGSPEYRNEAFGIGNWALAVQFHPEVTPEMHERWLEDSAEALAAEGVAADTLRAENERYNATMQQASRRLFSEYLDGIAE</sequence>
<dbReference type="InterPro" id="IPR044992">
    <property type="entry name" value="ChyE-like"/>
</dbReference>
<evidence type="ECO:0000259" key="1">
    <source>
        <dbReference type="Pfam" id="PF00117"/>
    </source>
</evidence>